<dbReference type="STRING" id="946333.A4W93_04315"/>
<keyword evidence="10" id="KW-1185">Reference proteome</keyword>
<evidence type="ECO:0000256" key="8">
    <source>
        <dbReference type="ARBA" id="ARBA00023277"/>
    </source>
</evidence>
<dbReference type="EC" id="4.1.2.14" evidence="5"/>
<dbReference type="InterPro" id="IPR013785">
    <property type="entry name" value="Aldolase_TIM"/>
</dbReference>
<protein>
    <recommendedName>
        <fullName evidence="5">2-dehydro-3-deoxy-phosphogluconate aldolase</fullName>
        <ecNumber evidence="5">4.1.2.14</ecNumber>
    </recommendedName>
</protein>
<comment type="catalytic activity">
    <reaction evidence="1">
        <text>2-dehydro-3-deoxy-6-phospho-D-gluconate = D-glyceraldehyde 3-phosphate + pyruvate</text>
        <dbReference type="Rhea" id="RHEA:17089"/>
        <dbReference type="ChEBI" id="CHEBI:15361"/>
        <dbReference type="ChEBI" id="CHEBI:57569"/>
        <dbReference type="ChEBI" id="CHEBI:59776"/>
        <dbReference type="EC" id="4.1.2.14"/>
    </reaction>
</comment>
<dbReference type="SUPFAM" id="SSF51569">
    <property type="entry name" value="Aldolase"/>
    <property type="match status" value="1"/>
</dbReference>
<dbReference type="NCBIfam" id="NF004325">
    <property type="entry name" value="PRK05718.1"/>
    <property type="match status" value="1"/>
</dbReference>
<evidence type="ECO:0000256" key="7">
    <source>
        <dbReference type="ARBA" id="ARBA00023270"/>
    </source>
</evidence>
<dbReference type="InterPro" id="IPR031338">
    <property type="entry name" value="KDPG/KHG_AS_2"/>
</dbReference>
<evidence type="ECO:0000256" key="6">
    <source>
        <dbReference type="ARBA" id="ARBA00023239"/>
    </source>
</evidence>
<evidence type="ECO:0000313" key="10">
    <source>
        <dbReference type="Proteomes" id="UP000193427"/>
    </source>
</evidence>
<evidence type="ECO:0000256" key="5">
    <source>
        <dbReference type="ARBA" id="ARBA00013063"/>
    </source>
</evidence>
<comment type="subunit">
    <text evidence="4">Homotrimer.</text>
</comment>
<comment type="pathway">
    <text evidence="2">Carbohydrate acid metabolism; 2-dehydro-3-deoxy-D-gluconate degradation; D-glyceraldehyde 3-phosphate and pyruvate from 2-dehydro-3-deoxy-D-gluconate: step 2/2.</text>
</comment>
<evidence type="ECO:0000256" key="3">
    <source>
        <dbReference type="ARBA" id="ARBA00006906"/>
    </source>
</evidence>
<organism evidence="9 10">
    <name type="scientific">Piscinibacter gummiphilus</name>
    <dbReference type="NCBI Taxonomy" id="946333"/>
    <lineage>
        <taxon>Bacteria</taxon>
        <taxon>Pseudomonadati</taxon>
        <taxon>Pseudomonadota</taxon>
        <taxon>Betaproteobacteria</taxon>
        <taxon>Burkholderiales</taxon>
        <taxon>Sphaerotilaceae</taxon>
        <taxon>Piscinibacter</taxon>
    </lineage>
</organism>
<keyword evidence="7" id="KW-0704">Schiff base</keyword>
<evidence type="ECO:0000256" key="2">
    <source>
        <dbReference type="ARBA" id="ARBA00004736"/>
    </source>
</evidence>
<reference evidence="9 10" key="1">
    <citation type="submission" date="2016-04" db="EMBL/GenBank/DDBJ databases">
        <title>Complete genome sequence of natural rubber-degrading, novel Gram-negative bacterium, Rhizobacter gummiphilus strain NS21.</title>
        <authorList>
            <person name="Tabata M."/>
            <person name="Kasai D."/>
            <person name="Fukuda M."/>
        </authorList>
    </citation>
    <scope>NUCLEOTIDE SEQUENCE [LARGE SCALE GENOMIC DNA]</scope>
    <source>
        <strain evidence="9 10">NS21</strain>
    </source>
</reference>
<keyword evidence="6" id="KW-0456">Lyase</keyword>
<sequence length="207" mass="20934">MKTPDILALSPVMPVIALERVADAVPLARALVKGGIRLLEVTLRTPVALECVRAIAAEVPEAVVGVGTITTPADLEASVRAGAVFGVSPGASASLLKAAAAGPLPFVPGVMTPSDVINAAESGFNTLKLFPAAQAGGLEMLKAMGGPFPHVRFCPTGGVTLQSAPALLALKNVVCVGGSWLTPKALIDSGDWAAIETLARDAAALRQ</sequence>
<dbReference type="InterPro" id="IPR031337">
    <property type="entry name" value="KDPG/KHG_AS_1"/>
</dbReference>
<dbReference type="KEGG" id="rgu:A4W93_04315"/>
<gene>
    <name evidence="9" type="ORF">A4W93_04315</name>
</gene>
<keyword evidence="8" id="KW-0119">Carbohydrate metabolism</keyword>
<proteinExistence type="inferred from homology"/>
<dbReference type="PANTHER" id="PTHR30246">
    <property type="entry name" value="2-KETO-3-DEOXY-6-PHOSPHOGLUCONATE ALDOLASE"/>
    <property type="match status" value="1"/>
</dbReference>
<dbReference type="Proteomes" id="UP000193427">
    <property type="component" value="Chromosome"/>
</dbReference>
<dbReference type="PROSITE" id="PS00159">
    <property type="entry name" value="ALDOLASE_KDPG_KHG_1"/>
    <property type="match status" value="1"/>
</dbReference>
<comment type="similarity">
    <text evidence="3">Belongs to the KHG/KDPG aldolase family.</text>
</comment>
<dbReference type="InterPro" id="IPR000887">
    <property type="entry name" value="Aldlse_KDPG_KHG"/>
</dbReference>
<dbReference type="PROSITE" id="PS00160">
    <property type="entry name" value="ALDOLASE_KDPG_KHG_2"/>
    <property type="match status" value="1"/>
</dbReference>
<dbReference type="PANTHER" id="PTHR30246:SF1">
    <property type="entry name" value="2-DEHYDRO-3-DEOXY-6-PHOSPHOGALACTONATE ALDOLASE-RELATED"/>
    <property type="match status" value="1"/>
</dbReference>
<evidence type="ECO:0000256" key="4">
    <source>
        <dbReference type="ARBA" id="ARBA00011233"/>
    </source>
</evidence>
<dbReference type="NCBIfam" id="TIGR01182">
    <property type="entry name" value="eda"/>
    <property type="match status" value="1"/>
</dbReference>
<dbReference type="CDD" id="cd00452">
    <property type="entry name" value="KDPG_aldolase"/>
    <property type="match status" value="1"/>
</dbReference>
<dbReference type="AlphaFoldDB" id="A0A1W6L4T5"/>
<accession>A0A1W6L4T5</accession>
<name>A0A1W6L4T5_9BURK</name>
<evidence type="ECO:0000256" key="1">
    <source>
        <dbReference type="ARBA" id="ARBA00000654"/>
    </source>
</evidence>
<evidence type="ECO:0000313" key="9">
    <source>
        <dbReference type="EMBL" id="ARN19197.1"/>
    </source>
</evidence>
<dbReference type="EMBL" id="CP015118">
    <property type="protein sequence ID" value="ARN19197.1"/>
    <property type="molecule type" value="Genomic_DNA"/>
</dbReference>
<dbReference type="Pfam" id="PF01081">
    <property type="entry name" value="Aldolase"/>
    <property type="match status" value="1"/>
</dbReference>
<dbReference type="RefSeq" id="WP_085749447.1">
    <property type="nucleotide sequence ID" value="NZ_BSPR01000002.1"/>
</dbReference>
<dbReference type="Gene3D" id="3.20.20.70">
    <property type="entry name" value="Aldolase class I"/>
    <property type="match status" value="1"/>
</dbReference>
<dbReference type="OrthoDB" id="9805177at2"/>
<dbReference type="GO" id="GO:0008675">
    <property type="term" value="F:2-dehydro-3-deoxy-phosphogluconate aldolase activity"/>
    <property type="evidence" value="ECO:0007669"/>
    <property type="project" value="UniProtKB-EC"/>
</dbReference>